<proteinExistence type="predicted"/>
<reference evidence="2" key="2">
    <citation type="submission" date="2019-10" db="EMBL/GenBank/DDBJ databases">
        <title>A de novo genome assembly of a pear dwarfing rootstock.</title>
        <authorList>
            <person name="Wang F."/>
            <person name="Wang J."/>
            <person name="Li S."/>
            <person name="Zhang Y."/>
            <person name="Fang M."/>
            <person name="Ma L."/>
            <person name="Zhao Y."/>
            <person name="Jiang S."/>
        </authorList>
    </citation>
    <scope>NUCLEOTIDE SEQUENCE [LARGE SCALE GENOMIC DNA]</scope>
</reference>
<keyword evidence="2" id="KW-1185">Reference proteome</keyword>
<dbReference type="Proteomes" id="UP000327157">
    <property type="component" value="Chromosome 11"/>
</dbReference>
<evidence type="ECO:0000313" key="1">
    <source>
        <dbReference type="EMBL" id="KAB2606699.1"/>
    </source>
</evidence>
<reference evidence="1 2" key="1">
    <citation type="submission" date="2019-09" db="EMBL/GenBank/DDBJ databases">
        <authorList>
            <person name="Ou C."/>
        </authorList>
    </citation>
    <scope>NUCLEOTIDE SEQUENCE [LARGE SCALE GENOMIC DNA]</scope>
    <source>
        <strain evidence="1">S2</strain>
        <tissue evidence="1">Leaf</tissue>
    </source>
</reference>
<protein>
    <submittedName>
        <fullName evidence="1">Uncharacterized protein</fullName>
    </submittedName>
</protein>
<sequence>MPALVKFGCSFNSGDKFPLFPPPNGLEEGRTVAACGTVVDGAWSIGTFT</sequence>
<comment type="caution">
    <text evidence="1">The sequence shown here is derived from an EMBL/GenBank/DDBJ whole genome shotgun (WGS) entry which is preliminary data.</text>
</comment>
<organism evidence="1 2">
    <name type="scientific">Pyrus ussuriensis x Pyrus communis</name>
    <dbReference type="NCBI Taxonomy" id="2448454"/>
    <lineage>
        <taxon>Eukaryota</taxon>
        <taxon>Viridiplantae</taxon>
        <taxon>Streptophyta</taxon>
        <taxon>Embryophyta</taxon>
        <taxon>Tracheophyta</taxon>
        <taxon>Spermatophyta</taxon>
        <taxon>Magnoliopsida</taxon>
        <taxon>eudicotyledons</taxon>
        <taxon>Gunneridae</taxon>
        <taxon>Pentapetalae</taxon>
        <taxon>rosids</taxon>
        <taxon>fabids</taxon>
        <taxon>Rosales</taxon>
        <taxon>Rosaceae</taxon>
        <taxon>Amygdaloideae</taxon>
        <taxon>Maleae</taxon>
        <taxon>Pyrus</taxon>
    </lineage>
</organism>
<dbReference type="EMBL" id="SMOL01000559">
    <property type="protein sequence ID" value="KAB2606699.1"/>
    <property type="molecule type" value="Genomic_DNA"/>
</dbReference>
<gene>
    <name evidence="1" type="ORF">D8674_006416</name>
</gene>
<reference evidence="1 2" key="3">
    <citation type="submission" date="2019-11" db="EMBL/GenBank/DDBJ databases">
        <title>A de novo genome assembly of a pear dwarfing rootstock.</title>
        <authorList>
            <person name="Wang F."/>
            <person name="Wang J."/>
            <person name="Li S."/>
            <person name="Zhang Y."/>
            <person name="Fang M."/>
            <person name="Ma L."/>
            <person name="Zhao Y."/>
            <person name="Jiang S."/>
        </authorList>
    </citation>
    <scope>NUCLEOTIDE SEQUENCE [LARGE SCALE GENOMIC DNA]</scope>
    <source>
        <strain evidence="1">S2</strain>
        <tissue evidence="1">Leaf</tissue>
    </source>
</reference>
<name>A0A5N5FUC5_9ROSA</name>
<evidence type="ECO:0000313" key="2">
    <source>
        <dbReference type="Proteomes" id="UP000327157"/>
    </source>
</evidence>
<accession>A0A5N5FUC5</accession>
<dbReference type="AlphaFoldDB" id="A0A5N5FUC5"/>